<evidence type="ECO:0000256" key="1">
    <source>
        <dbReference type="SAM" id="SignalP"/>
    </source>
</evidence>
<dbReference type="OrthoDB" id="4838383at2759"/>
<organism evidence="2 3">
    <name type="scientific">Coleophoma cylindrospora</name>
    <dbReference type="NCBI Taxonomy" id="1849047"/>
    <lineage>
        <taxon>Eukaryota</taxon>
        <taxon>Fungi</taxon>
        <taxon>Dikarya</taxon>
        <taxon>Ascomycota</taxon>
        <taxon>Pezizomycotina</taxon>
        <taxon>Leotiomycetes</taxon>
        <taxon>Helotiales</taxon>
        <taxon>Dermateaceae</taxon>
        <taxon>Coleophoma</taxon>
    </lineage>
</organism>
<proteinExistence type="predicted"/>
<name>A0A3D8SR91_9HELO</name>
<protein>
    <submittedName>
        <fullName evidence="2">Uncharacterized protein</fullName>
    </submittedName>
</protein>
<dbReference type="AlphaFoldDB" id="A0A3D8SR91"/>
<comment type="caution">
    <text evidence="2">The sequence shown here is derived from an EMBL/GenBank/DDBJ whole genome shotgun (WGS) entry which is preliminary data.</text>
</comment>
<dbReference type="Proteomes" id="UP000256645">
    <property type="component" value="Unassembled WGS sequence"/>
</dbReference>
<sequence length="211" mass="21546">MKFSTTPLIAILSLSSQVISAPVAEPGPLSIALPDITSSINNYLAIATTLLNTDLGGITGLANAATGDLGAQLQVVLKADLQGLVKQIQTAGYTIGNATAVAATSLSDSQITTLGNTLTNLQTYVAAFEKSLTTSYGKLSAASQSALLSEFQAVQAALPSLYTPIVKYAKAVSAASTTSQSSLLGGIKTFISNMTGSIKTVLQNLGIKVTF</sequence>
<gene>
    <name evidence="2" type="ORF">BP6252_00861</name>
</gene>
<accession>A0A3D8SR91</accession>
<reference evidence="2 3" key="1">
    <citation type="journal article" date="2018" name="IMA Fungus">
        <title>IMA Genome-F 9: Draft genome sequence of Annulohypoxylon stygium, Aspergillus mulundensis, Berkeleyomyces basicola (syn. Thielaviopsis basicola), Ceratocystis smalleyi, two Cercospora beticola strains, Coleophoma cylindrospora, Fusarium fracticaudum, Phialophora cf. hyalina, and Morchella septimelata.</title>
        <authorList>
            <person name="Wingfield B.D."/>
            <person name="Bills G.F."/>
            <person name="Dong Y."/>
            <person name="Huang W."/>
            <person name="Nel W.J."/>
            <person name="Swalarsk-Parry B.S."/>
            <person name="Vaghefi N."/>
            <person name="Wilken P.M."/>
            <person name="An Z."/>
            <person name="de Beer Z.W."/>
            <person name="De Vos L."/>
            <person name="Chen L."/>
            <person name="Duong T.A."/>
            <person name="Gao Y."/>
            <person name="Hammerbacher A."/>
            <person name="Kikkert J.R."/>
            <person name="Li Y."/>
            <person name="Li H."/>
            <person name="Li K."/>
            <person name="Li Q."/>
            <person name="Liu X."/>
            <person name="Ma X."/>
            <person name="Naidoo K."/>
            <person name="Pethybridge S.J."/>
            <person name="Sun J."/>
            <person name="Steenkamp E.T."/>
            <person name="van der Nest M.A."/>
            <person name="van Wyk S."/>
            <person name="Wingfield M.J."/>
            <person name="Xiong C."/>
            <person name="Yue Q."/>
            <person name="Zhang X."/>
        </authorList>
    </citation>
    <scope>NUCLEOTIDE SEQUENCE [LARGE SCALE GENOMIC DNA]</scope>
    <source>
        <strain evidence="2 3">BP6252</strain>
    </source>
</reference>
<feature type="signal peptide" evidence="1">
    <location>
        <begin position="1"/>
        <end position="20"/>
    </location>
</feature>
<feature type="chain" id="PRO_5017777307" evidence="1">
    <location>
        <begin position="21"/>
        <end position="211"/>
    </location>
</feature>
<evidence type="ECO:0000313" key="3">
    <source>
        <dbReference type="Proteomes" id="UP000256645"/>
    </source>
</evidence>
<keyword evidence="1" id="KW-0732">Signal</keyword>
<keyword evidence="3" id="KW-1185">Reference proteome</keyword>
<evidence type="ECO:0000313" key="2">
    <source>
        <dbReference type="EMBL" id="RDW88829.1"/>
    </source>
</evidence>
<dbReference type="EMBL" id="PDLM01000001">
    <property type="protein sequence ID" value="RDW88829.1"/>
    <property type="molecule type" value="Genomic_DNA"/>
</dbReference>